<accession>A0A8J2XEK3</accession>
<comment type="caution">
    <text evidence="1">The sequence shown here is derived from an EMBL/GenBank/DDBJ whole genome shotgun (WGS) entry which is preliminary data.</text>
</comment>
<gene>
    <name evidence="1" type="ORF">GCM10011531_00470</name>
</gene>
<proteinExistence type="predicted"/>
<sequence length="229" mass="26125">MLPQTLLSQQDTTTKTDTIISKEKYGLRLGGDVSKLVRSFADKDYKGFEVNADYRLTKKVYLAGELGTEERNLKNDYLNTTTTGSYFKAGVDINLYKNWLDMENMIYSGFRVGVSSFSQTLNNYTVYNSDQYWQEQFSSDISQEYKGLSAIWAELIVGIKAEVLNNLYVGVNAQLKGMITQDQPTNFENLYVPGFNRTYDSGRFGVGFGYNISYLIPIYKKDKKTTVKE</sequence>
<keyword evidence="2" id="KW-1185">Reference proteome</keyword>
<dbReference type="InterPro" id="IPR046111">
    <property type="entry name" value="DUF6048"/>
</dbReference>
<reference evidence="1 2" key="1">
    <citation type="journal article" date="2014" name="Int. J. Syst. Evol. Microbiol.">
        <title>Complete genome sequence of Corynebacterium casei LMG S-19264T (=DSM 44701T), isolated from a smear-ripened cheese.</title>
        <authorList>
            <consortium name="US DOE Joint Genome Institute (JGI-PGF)"/>
            <person name="Walter F."/>
            <person name="Albersmeier A."/>
            <person name="Kalinowski J."/>
            <person name="Ruckert C."/>
        </authorList>
    </citation>
    <scope>NUCLEOTIDE SEQUENCE [LARGE SCALE GENOMIC DNA]</scope>
    <source>
        <strain evidence="1 2">CGMCC 1.15295</strain>
    </source>
</reference>
<dbReference type="Pfam" id="PF19515">
    <property type="entry name" value="DUF6048"/>
    <property type="match status" value="1"/>
</dbReference>
<dbReference type="EMBL" id="BMIC01000001">
    <property type="protein sequence ID" value="GFZ75888.1"/>
    <property type="molecule type" value="Genomic_DNA"/>
</dbReference>
<evidence type="ECO:0000313" key="2">
    <source>
        <dbReference type="Proteomes" id="UP000598120"/>
    </source>
</evidence>
<protein>
    <submittedName>
        <fullName evidence="1">Uncharacterized protein</fullName>
    </submittedName>
</protein>
<dbReference type="Proteomes" id="UP000598120">
    <property type="component" value="Unassembled WGS sequence"/>
</dbReference>
<organism evidence="1 2">
    <name type="scientific">Aquaticitalea lipolytica</name>
    <dbReference type="NCBI Taxonomy" id="1247562"/>
    <lineage>
        <taxon>Bacteria</taxon>
        <taxon>Pseudomonadati</taxon>
        <taxon>Bacteroidota</taxon>
        <taxon>Flavobacteriia</taxon>
        <taxon>Flavobacteriales</taxon>
        <taxon>Flavobacteriaceae</taxon>
        <taxon>Aquaticitalea</taxon>
    </lineage>
</organism>
<evidence type="ECO:0000313" key="1">
    <source>
        <dbReference type="EMBL" id="GFZ75888.1"/>
    </source>
</evidence>
<dbReference type="AlphaFoldDB" id="A0A8J2XEK3"/>
<name>A0A8J2XEK3_9FLAO</name>